<dbReference type="AlphaFoldDB" id="A0A5B7I1X8"/>
<sequence length="76" mass="8642">MPREGTSRDSGNILEAFIGTVWAIHPSHLFIITTLHLHRAICPVPRHHNSAVSAAQDFPIMTLRSRRSYVVIRKTR</sequence>
<evidence type="ECO:0000313" key="1">
    <source>
        <dbReference type="EMBL" id="MPC76253.1"/>
    </source>
</evidence>
<comment type="caution">
    <text evidence="1">The sequence shown here is derived from an EMBL/GenBank/DDBJ whole genome shotgun (WGS) entry which is preliminary data.</text>
</comment>
<gene>
    <name evidence="1" type="ORF">E2C01_070661</name>
</gene>
<accession>A0A5B7I1X8</accession>
<protein>
    <submittedName>
        <fullName evidence="1">Uncharacterized protein</fullName>
    </submittedName>
</protein>
<name>A0A5B7I1X8_PORTR</name>
<keyword evidence="2" id="KW-1185">Reference proteome</keyword>
<dbReference type="Proteomes" id="UP000324222">
    <property type="component" value="Unassembled WGS sequence"/>
</dbReference>
<evidence type="ECO:0000313" key="2">
    <source>
        <dbReference type="Proteomes" id="UP000324222"/>
    </source>
</evidence>
<dbReference type="EMBL" id="VSRR010042943">
    <property type="protein sequence ID" value="MPC76253.1"/>
    <property type="molecule type" value="Genomic_DNA"/>
</dbReference>
<proteinExistence type="predicted"/>
<reference evidence="1 2" key="1">
    <citation type="submission" date="2019-05" db="EMBL/GenBank/DDBJ databases">
        <title>Another draft genome of Portunus trituberculatus and its Hox gene families provides insights of decapod evolution.</title>
        <authorList>
            <person name="Jeong J.-H."/>
            <person name="Song I."/>
            <person name="Kim S."/>
            <person name="Choi T."/>
            <person name="Kim D."/>
            <person name="Ryu S."/>
            <person name="Kim W."/>
        </authorList>
    </citation>
    <scope>NUCLEOTIDE SEQUENCE [LARGE SCALE GENOMIC DNA]</scope>
    <source>
        <tissue evidence="1">Muscle</tissue>
    </source>
</reference>
<organism evidence="1 2">
    <name type="scientific">Portunus trituberculatus</name>
    <name type="common">Swimming crab</name>
    <name type="synonym">Neptunus trituberculatus</name>
    <dbReference type="NCBI Taxonomy" id="210409"/>
    <lineage>
        <taxon>Eukaryota</taxon>
        <taxon>Metazoa</taxon>
        <taxon>Ecdysozoa</taxon>
        <taxon>Arthropoda</taxon>
        <taxon>Crustacea</taxon>
        <taxon>Multicrustacea</taxon>
        <taxon>Malacostraca</taxon>
        <taxon>Eumalacostraca</taxon>
        <taxon>Eucarida</taxon>
        <taxon>Decapoda</taxon>
        <taxon>Pleocyemata</taxon>
        <taxon>Brachyura</taxon>
        <taxon>Eubrachyura</taxon>
        <taxon>Portunoidea</taxon>
        <taxon>Portunidae</taxon>
        <taxon>Portuninae</taxon>
        <taxon>Portunus</taxon>
    </lineage>
</organism>